<dbReference type="AlphaFoldDB" id="A0AAP0EIX8"/>
<feature type="region of interest" description="Disordered" evidence="1">
    <location>
        <begin position="1"/>
        <end position="29"/>
    </location>
</feature>
<organism evidence="2 3">
    <name type="scientific">Stephania cephalantha</name>
    <dbReference type="NCBI Taxonomy" id="152367"/>
    <lineage>
        <taxon>Eukaryota</taxon>
        <taxon>Viridiplantae</taxon>
        <taxon>Streptophyta</taxon>
        <taxon>Embryophyta</taxon>
        <taxon>Tracheophyta</taxon>
        <taxon>Spermatophyta</taxon>
        <taxon>Magnoliopsida</taxon>
        <taxon>Ranunculales</taxon>
        <taxon>Menispermaceae</taxon>
        <taxon>Menispermoideae</taxon>
        <taxon>Cissampelideae</taxon>
        <taxon>Stephania</taxon>
    </lineage>
</organism>
<gene>
    <name evidence="2" type="ORF">Scep_025829</name>
</gene>
<accession>A0AAP0EIX8</accession>
<name>A0AAP0EIX8_9MAGN</name>
<reference evidence="2 3" key="1">
    <citation type="submission" date="2024-01" db="EMBL/GenBank/DDBJ databases">
        <title>Genome assemblies of Stephania.</title>
        <authorList>
            <person name="Yang L."/>
        </authorList>
    </citation>
    <scope>NUCLEOTIDE SEQUENCE [LARGE SCALE GENOMIC DNA]</scope>
    <source>
        <strain evidence="2">JXDWG</strain>
        <tissue evidence="2">Leaf</tissue>
    </source>
</reference>
<evidence type="ECO:0000256" key="1">
    <source>
        <dbReference type="SAM" id="MobiDB-lite"/>
    </source>
</evidence>
<keyword evidence="3" id="KW-1185">Reference proteome</keyword>
<evidence type="ECO:0000313" key="3">
    <source>
        <dbReference type="Proteomes" id="UP001419268"/>
    </source>
</evidence>
<evidence type="ECO:0000313" key="2">
    <source>
        <dbReference type="EMBL" id="KAK9094360.1"/>
    </source>
</evidence>
<dbReference type="EMBL" id="JBBNAG010000011">
    <property type="protein sequence ID" value="KAK9094360.1"/>
    <property type="molecule type" value="Genomic_DNA"/>
</dbReference>
<comment type="caution">
    <text evidence="2">The sequence shown here is derived from an EMBL/GenBank/DDBJ whole genome shotgun (WGS) entry which is preliminary data.</text>
</comment>
<proteinExistence type="predicted"/>
<feature type="compositionally biased region" description="Basic and acidic residues" evidence="1">
    <location>
        <begin position="16"/>
        <end position="29"/>
    </location>
</feature>
<sequence>MGINKIKGRTQMQPESSRDEMGEEQSCRGDGEAFSTKIISFCTPLQQLRIEKGKAILGFLC</sequence>
<dbReference type="Proteomes" id="UP001419268">
    <property type="component" value="Unassembled WGS sequence"/>
</dbReference>
<protein>
    <submittedName>
        <fullName evidence="2">Uncharacterized protein</fullName>
    </submittedName>
</protein>